<dbReference type="Pfam" id="PF25109">
    <property type="entry name" value="HAD_PNKP"/>
    <property type="match status" value="1"/>
</dbReference>
<dbReference type="EMBL" id="MH179473">
    <property type="protein sequence ID" value="AWH15418.1"/>
    <property type="molecule type" value="Genomic_DNA"/>
</dbReference>
<feature type="domain" description="Polynucleotide kinase PNKP phosphatase" evidence="1">
    <location>
        <begin position="18"/>
        <end position="165"/>
    </location>
</feature>
<proteinExistence type="predicted"/>
<keyword evidence="3" id="KW-1185">Reference proteome</keyword>
<sequence length="180" mass="20792">MSRYNNQLSLLRWDFRRPSVVIWDLDGTLRDGKPRLHLLPKKEDAHRCEAWDEFNMAAAYDNPICDNIELLKATSRRFRVILLTGAGEVSRSVTERWLWDHGVPYDCLIMRARDDHRVDTAYKQEVLNLITGQLVGGRIIACFDDAEHIVKHIRGMGITCHQVTHYDKPTLDKQEGNGHA</sequence>
<dbReference type="InterPro" id="IPR036412">
    <property type="entry name" value="HAD-like_sf"/>
</dbReference>
<evidence type="ECO:0000313" key="3">
    <source>
        <dbReference type="Proteomes" id="UP000246930"/>
    </source>
</evidence>
<evidence type="ECO:0000313" key="2">
    <source>
        <dbReference type="EMBL" id="AWH15418.1"/>
    </source>
</evidence>
<protein>
    <submittedName>
        <fullName evidence="2">Kinase phosphatase</fullName>
    </submittedName>
</protein>
<organism evidence="2 3">
    <name type="scientific">Aeromonas phage 25AhydR2PP</name>
    <dbReference type="NCBI Taxonomy" id="2163976"/>
    <lineage>
        <taxon>Viruses</taxon>
        <taxon>Duplodnaviria</taxon>
        <taxon>Heunggongvirae</taxon>
        <taxon>Uroviricota</taxon>
        <taxon>Caudoviricetes</taxon>
        <taxon>Autographivirales</taxon>
        <taxon>Autonotataviridae</taxon>
        <taxon>Aerosvirus</taxon>
        <taxon>Aerosvirus av25AhydR2PP</taxon>
    </lineage>
</organism>
<dbReference type="InterPro" id="IPR023214">
    <property type="entry name" value="HAD_sf"/>
</dbReference>
<name>A0A2S1PFS3_9CAUD</name>
<dbReference type="GO" id="GO:0016301">
    <property type="term" value="F:kinase activity"/>
    <property type="evidence" value="ECO:0007669"/>
    <property type="project" value="UniProtKB-KW"/>
</dbReference>
<dbReference type="Gene3D" id="3.40.50.1000">
    <property type="entry name" value="HAD superfamily/HAD-like"/>
    <property type="match status" value="1"/>
</dbReference>
<reference evidence="2" key="1">
    <citation type="submission" date="2018-03" db="EMBL/GenBank/DDBJ databases">
        <title>Complete genome sequences of new Aeromonas and Pseudomonas phages promising in phage therapy dedicated to aquaculture.</title>
        <authorList>
            <person name="Kolsut J."/>
            <person name="Wojcik E."/>
            <person name="Wojtasik A."/>
            <person name="Dastych J."/>
        </authorList>
    </citation>
    <scope>NUCLEOTIDE SEQUENCE [LARGE SCALE GENOMIC DNA]</scope>
</reference>
<evidence type="ECO:0000259" key="1">
    <source>
        <dbReference type="Pfam" id="PF25109"/>
    </source>
</evidence>
<dbReference type="GeneID" id="54991742"/>
<dbReference type="KEGG" id="vg:54991742"/>
<dbReference type="Proteomes" id="UP000246930">
    <property type="component" value="Segment"/>
</dbReference>
<accession>A0A2S1PFS3</accession>
<dbReference type="InterPro" id="IPR056782">
    <property type="entry name" value="HAD_PNKP"/>
</dbReference>
<dbReference type="SUPFAM" id="SSF56784">
    <property type="entry name" value="HAD-like"/>
    <property type="match status" value="1"/>
</dbReference>
<keyword evidence="2" id="KW-0418">Kinase</keyword>
<keyword evidence="2" id="KW-0808">Transferase</keyword>
<dbReference type="RefSeq" id="YP_009801231.1">
    <property type="nucleotide sequence ID" value="NC_047966.1"/>
</dbReference>